<gene>
    <name evidence="1" type="ORF">METZ01_LOCUS243193</name>
</gene>
<reference evidence="1" key="1">
    <citation type="submission" date="2018-05" db="EMBL/GenBank/DDBJ databases">
        <authorList>
            <person name="Lanie J.A."/>
            <person name="Ng W.-L."/>
            <person name="Kazmierczak K.M."/>
            <person name="Andrzejewski T.M."/>
            <person name="Davidsen T.M."/>
            <person name="Wayne K.J."/>
            <person name="Tettelin H."/>
            <person name="Glass J.I."/>
            <person name="Rusch D."/>
            <person name="Podicherti R."/>
            <person name="Tsui H.-C.T."/>
            <person name="Winkler M.E."/>
        </authorList>
    </citation>
    <scope>NUCLEOTIDE SEQUENCE</scope>
</reference>
<accession>A0A382HT43</accession>
<sequence>VRKDEVINEIARLLGVESPGASTGSTVTKQIFSHVNEALALGHEPSLGKTELARSIVESSGEPWLPSYESTGSTVTLAGLRAVLEAVEFFLRGPERPGPGRWTN</sequence>
<organism evidence="1">
    <name type="scientific">marine metagenome</name>
    <dbReference type="NCBI Taxonomy" id="408172"/>
    <lineage>
        <taxon>unclassified sequences</taxon>
        <taxon>metagenomes</taxon>
        <taxon>ecological metagenomes</taxon>
    </lineage>
</organism>
<feature type="non-terminal residue" evidence="1">
    <location>
        <position position="1"/>
    </location>
</feature>
<evidence type="ECO:0000313" key="1">
    <source>
        <dbReference type="EMBL" id="SVB90339.1"/>
    </source>
</evidence>
<dbReference type="AlphaFoldDB" id="A0A382HT43"/>
<dbReference type="EMBL" id="UINC01063084">
    <property type="protein sequence ID" value="SVB90339.1"/>
    <property type="molecule type" value="Genomic_DNA"/>
</dbReference>
<protein>
    <submittedName>
        <fullName evidence="1">Uncharacterized protein</fullName>
    </submittedName>
</protein>
<proteinExistence type="predicted"/>
<name>A0A382HT43_9ZZZZ</name>